<sequence>MDPPPSVPEYDERHPLVSLLSACFWVILWLLSWAKALIAFTTITIPRFIYFVLSYSMTLTLNFWSFAVIFLLSAVALNYWIRFRYLNTYSQLKEPPLVKPDVNELHPDVNTTDPPPAFHNYLDDFLQAVRVFGFLEKPVFHELARHLQTRRLIAGDSISLDQDRNFYCVVDGMAQVYARNGQSTRQNGSWDEDDMNGYQLINEVGSGGTLSSLFSILSLFTEDVKISWREDGQSDAVSERPPNRLTNPQRARTLRATADISQLDLDQPSPLSRGRNRGTSISSSGSTVHPTEVTSPPVGATSPRSNEFSAPSTAYAPSFVRTDSSPASQLHHGIVARATEDSTLAVIPAEAFRRVTKKFPKATGHIVQVILTRFSRVTFNAAHKYLGLTTEVLRTEKAINEIACHPLPASFYEGGGLQYLRQRFDDVKVQETESESDYFSHTASPLMVPTNKFQENSSLSRENLVESPLPIRTIPLRIPTSRYQVQAGDLHTSAGQGEVYRSLTRSYSILNTPRLTAPKDTLFGFRMSGEDFDLREEVMSCIAKSIGLIQPPISGNESIEASPGLPAFDATRSQNGMFSSPFGSLSLLDTGDDGSSSMTGTSSSNTAGYMSGLDNEVEILFFSAGSTLAKTGERNIGLFYVIEGFLDILLPSDDSRPTTTSQMKSAGSDTDSLFSVDHKKEPEKQENRKLLFTVKPGGIAGYLASLCSTPSYVDIQAKTDTYVGFLPSNALERLLEKRPIVQLTLAKRLISLLSPLVLQIDASLDWMQVNAGQVLWRPEDVSDSFYIVINGRLRAISEADGKVTITGEYGQGDTVGELDVITSSPRRTTVHAIRDSELIRMPQTLFNAISSRNPQTTAQLLRMIASRVRDEVDASTNVQSRNTASELGRNNTNLKTVAVLPVSRNVPIDAFARKLKAALEGIGARTSYLNQASVSGHLGRHAFSRMGKLKAAAWLADEEQRYRTVLYVADSPVNSPWTQTCIRQADFVMVVGMGDDPSIGEFERLLLSMKTTARKELVLLHPDRSVVPGSTREWLKNRPWVHQHIHVELPGLVLPIPKIIPTSQDPGAVTAFKNLKDKVQNGIQKYRGGPRHSRPQRQPHVGDFARLARRLCGKSVGVVLGGGGARGLSHLGVIRALEEHGVPIDYIGGTSIGALIGGLYARECDIILSASRAKQFSARMGNIWRMLSDVTYPLVAYTTGHEFNRTIYKAFYDLHIEDMWLPYFCNTTNINTSRMEIHETGYAWRFVRASMTLVGLLPPLCDNGSMLVDGGYIDNLPVSTMFSMGASVVFASDVGSVDDNSPRNFGDSVSGWWLMVNRWNPFSNARMVPAITEIQSRLAYVSSVQTLEEAKVARGCLYMQMPVHEYGTLQFGKFDEIEKKGYHATLEILEKWEEDGKLPFSNTDGQNAGKSRSARKGKSARRNSV</sequence>
<name>A0ACB8BAS2_9AGAM</name>
<dbReference type="EMBL" id="MU266472">
    <property type="protein sequence ID" value="KAH7922795.1"/>
    <property type="molecule type" value="Genomic_DNA"/>
</dbReference>
<gene>
    <name evidence="1" type="ORF">BV22DRAFT_1037113</name>
</gene>
<accession>A0ACB8BAS2</accession>
<reference evidence="1" key="1">
    <citation type="journal article" date="2021" name="New Phytol.">
        <title>Evolutionary innovations through gain and loss of genes in the ectomycorrhizal Boletales.</title>
        <authorList>
            <person name="Wu G."/>
            <person name="Miyauchi S."/>
            <person name="Morin E."/>
            <person name="Kuo A."/>
            <person name="Drula E."/>
            <person name="Varga T."/>
            <person name="Kohler A."/>
            <person name="Feng B."/>
            <person name="Cao Y."/>
            <person name="Lipzen A."/>
            <person name="Daum C."/>
            <person name="Hundley H."/>
            <person name="Pangilinan J."/>
            <person name="Johnson J."/>
            <person name="Barry K."/>
            <person name="LaButti K."/>
            <person name="Ng V."/>
            <person name="Ahrendt S."/>
            <person name="Min B."/>
            <person name="Choi I.G."/>
            <person name="Park H."/>
            <person name="Plett J.M."/>
            <person name="Magnuson J."/>
            <person name="Spatafora J.W."/>
            <person name="Nagy L.G."/>
            <person name="Henrissat B."/>
            <person name="Grigoriev I.V."/>
            <person name="Yang Z.L."/>
            <person name="Xu J."/>
            <person name="Martin F.M."/>
        </authorList>
    </citation>
    <scope>NUCLEOTIDE SEQUENCE</scope>
    <source>
        <strain evidence="1">KUC20120723A-06</strain>
    </source>
</reference>
<dbReference type="Proteomes" id="UP000790709">
    <property type="component" value="Unassembled WGS sequence"/>
</dbReference>
<proteinExistence type="predicted"/>
<organism evidence="1 2">
    <name type="scientific">Leucogyrophana mollusca</name>
    <dbReference type="NCBI Taxonomy" id="85980"/>
    <lineage>
        <taxon>Eukaryota</taxon>
        <taxon>Fungi</taxon>
        <taxon>Dikarya</taxon>
        <taxon>Basidiomycota</taxon>
        <taxon>Agaricomycotina</taxon>
        <taxon>Agaricomycetes</taxon>
        <taxon>Agaricomycetidae</taxon>
        <taxon>Boletales</taxon>
        <taxon>Boletales incertae sedis</taxon>
        <taxon>Leucogyrophana</taxon>
    </lineage>
</organism>
<keyword evidence="2" id="KW-1185">Reference proteome</keyword>
<evidence type="ECO:0000313" key="2">
    <source>
        <dbReference type="Proteomes" id="UP000790709"/>
    </source>
</evidence>
<protein>
    <submittedName>
        <fullName evidence="1">Patatin-domain-containing protein</fullName>
    </submittedName>
</protein>
<comment type="caution">
    <text evidence="1">The sequence shown here is derived from an EMBL/GenBank/DDBJ whole genome shotgun (WGS) entry which is preliminary data.</text>
</comment>
<evidence type="ECO:0000313" key="1">
    <source>
        <dbReference type="EMBL" id="KAH7922795.1"/>
    </source>
</evidence>